<evidence type="ECO:0000256" key="2">
    <source>
        <dbReference type="SAM" id="Phobius"/>
    </source>
</evidence>
<proteinExistence type="predicted"/>
<keyword evidence="4" id="KW-1185">Reference proteome</keyword>
<organism evidence="3 4">
    <name type="scientific">Actinospica durhamensis</name>
    <dbReference type="NCBI Taxonomy" id="1508375"/>
    <lineage>
        <taxon>Bacteria</taxon>
        <taxon>Bacillati</taxon>
        <taxon>Actinomycetota</taxon>
        <taxon>Actinomycetes</taxon>
        <taxon>Catenulisporales</taxon>
        <taxon>Actinospicaceae</taxon>
        <taxon>Actinospica</taxon>
    </lineage>
</organism>
<dbReference type="RefSeq" id="WP_212529750.1">
    <property type="nucleotide sequence ID" value="NZ_JAGSOG010000088.1"/>
</dbReference>
<evidence type="ECO:0000313" key="3">
    <source>
        <dbReference type="EMBL" id="MBR7835257.1"/>
    </source>
</evidence>
<evidence type="ECO:0000256" key="1">
    <source>
        <dbReference type="SAM" id="MobiDB-lite"/>
    </source>
</evidence>
<keyword evidence="2" id="KW-0472">Membrane</keyword>
<keyword evidence="2" id="KW-0812">Transmembrane</keyword>
<name>A0A941IRF7_9ACTN</name>
<reference evidence="3" key="1">
    <citation type="submission" date="2021-04" db="EMBL/GenBank/DDBJ databases">
        <title>Genome based classification of Actinospica acidithermotolerans sp. nov., an actinobacterium isolated from an Indonesian hot spring.</title>
        <authorList>
            <person name="Kusuma A.B."/>
            <person name="Putra K.E."/>
            <person name="Nafisah S."/>
            <person name="Loh J."/>
            <person name="Nouioui I."/>
            <person name="Goodfellow M."/>
        </authorList>
    </citation>
    <scope>NUCLEOTIDE SEQUENCE</scope>
    <source>
        <strain evidence="3">CSCA 57</strain>
    </source>
</reference>
<sequence>MSGGSTPYKMISPLRLVATFCVLAPMVAVIAVPTYNSATPELGGFPFYYWYQLLLVVLTGVLMVAAFWAIRIDEGRRRQARAADGPSAAGTLALDQSADDGDTREGGA</sequence>
<feature type="transmembrane region" description="Helical" evidence="2">
    <location>
        <begin position="12"/>
        <end position="35"/>
    </location>
</feature>
<accession>A0A941IRF7</accession>
<feature type="transmembrane region" description="Helical" evidence="2">
    <location>
        <begin position="47"/>
        <end position="70"/>
    </location>
</feature>
<keyword evidence="2" id="KW-1133">Transmembrane helix</keyword>
<evidence type="ECO:0000313" key="4">
    <source>
        <dbReference type="Proteomes" id="UP000675781"/>
    </source>
</evidence>
<gene>
    <name evidence="3" type="ORF">KDL01_18430</name>
</gene>
<dbReference type="Proteomes" id="UP000675781">
    <property type="component" value="Unassembled WGS sequence"/>
</dbReference>
<protein>
    <submittedName>
        <fullName evidence="3">DUF3311 domain-containing protein</fullName>
    </submittedName>
</protein>
<feature type="region of interest" description="Disordered" evidence="1">
    <location>
        <begin position="82"/>
        <end position="108"/>
    </location>
</feature>
<dbReference type="AlphaFoldDB" id="A0A941IRF7"/>
<dbReference type="EMBL" id="JAGSOG010000088">
    <property type="protein sequence ID" value="MBR7835257.1"/>
    <property type="molecule type" value="Genomic_DNA"/>
</dbReference>
<dbReference type="Pfam" id="PF11755">
    <property type="entry name" value="DUF3311"/>
    <property type="match status" value="1"/>
</dbReference>
<comment type="caution">
    <text evidence="3">The sequence shown here is derived from an EMBL/GenBank/DDBJ whole genome shotgun (WGS) entry which is preliminary data.</text>
</comment>
<dbReference type="InterPro" id="IPR021741">
    <property type="entry name" value="DUF3311"/>
</dbReference>